<dbReference type="Pfam" id="PF21708">
    <property type="entry name" value="Glyco_hydro_59_C"/>
    <property type="match status" value="1"/>
</dbReference>
<evidence type="ECO:0000256" key="5">
    <source>
        <dbReference type="ARBA" id="ARBA00022801"/>
    </source>
</evidence>
<accession>F6Y921</accession>
<evidence type="ECO:0000256" key="6">
    <source>
        <dbReference type="ARBA" id="ARBA00022919"/>
    </source>
</evidence>
<evidence type="ECO:0000256" key="15">
    <source>
        <dbReference type="PIRSR" id="PIRSR601286-50"/>
    </source>
</evidence>
<evidence type="ECO:0000256" key="12">
    <source>
        <dbReference type="ARBA" id="ARBA00023982"/>
    </source>
</evidence>
<dbReference type="AlphaFoldDB" id="F6Y921"/>
<reference evidence="20" key="1">
    <citation type="journal article" date="2002" name="Science">
        <title>The draft genome of Ciona intestinalis: insights into chordate and vertebrate origins.</title>
        <authorList>
            <person name="Dehal P."/>
            <person name="Satou Y."/>
            <person name="Campbell R.K."/>
            <person name="Chapman J."/>
            <person name="Degnan B."/>
            <person name="De Tomaso A."/>
            <person name="Davidson B."/>
            <person name="Di Gregorio A."/>
            <person name="Gelpke M."/>
            <person name="Goodstein D.M."/>
            <person name="Harafuji N."/>
            <person name="Hastings K.E."/>
            <person name="Ho I."/>
            <person name="Hotta K."/>
            <person name="Huang W."/>
            <person name="Kawashima T."/>
            <person name="Lemaire P."/>
            <person name="Martinez D."/>
            <person name="Meinertzhagen I.A."/>
            <person name="Necula S."/>
            <person name="Nonaka M."/>
            <person name="Putnam N."/>
            <person name="Rash S."/>
            <person name="Saiga H."/>
            <person name="Satake M."/>
            <person name="Terry A."/>
            <person name="Yamada L."/>
            <person name="Wang H.G."/>
            <person name="Awazu S."/>
            <person name="Azumi K."/>
            <person name="Boore J."/>
            <person name="Branno M."/>
            <person name="Chin-Bow S."/>
            <person name="DeSantis R."/>
            <person name="Doyle S."/>
            <person name="Francino P."/>
            <person name="Keys D.N."/>
            <person name="Haga S."/>
            <person name="Hayashi H."/>
            <person name="Hino K."/>
            <person name="Imai K.S."/>
            <person name="Inaba K."/>
            <person name="Kano S."/>
            <person name="Kobayashi K."/>
            <person name="Kobayashi M."/>
            <person name="Lee B.I."/>
            <person name="Makabe K.W."/>
            <person name="Manohar C."/>
            <person name="Matassi G."/>
            <person name="Medina M."/>
            <person name="Mochizuki Y."/>
            <person name="Mount S."/>
            <person name="Morishita T."/>
            <person name="Miura S."/>
            <person name="Nakayama A."/>
            <person name="Nishizaka S."/>
            <person name="Nomoto H."/>
            <person name="Ohta F."/>
            <person name="Oishi K."/>
            <person name="Rigoutsos I."/>
            <person name="Sano M."/>
            <person name="Sasaki A."/>
            <person name="Sasakura Y."/>
            <person name="Shoguchi E."/>
            <person name="Shin-i T."/>
            <person name="Spagnuolo A."/>
            <person name="Stainier D."/>
            <person name="Suzuki M.M."/>
            <person name="Tassy O."/>
            <person name="Takatori N."/>
            <person name="Tokuoka M."/>
            <person name="Yagi K."/>
            <person name="Yoshizaki F."/>
            <person name="Wada S."/>
            <person name="Zhang C."/>
            <person name="Hyatt P.D."/>
            <person name="Larimer F."/>
            <person name="Detter C."/>
            <person name="Doggett N."/>
            <person name="Glavina T."/>
            <person name="Hawkins T."/>
            <person name="Richardson P."/>
            <person name="Lucas S."/>
            <person name="Kohara Y."/>
            <person name="Levine M."/>
            <person name="Satoh N."/>
            <person name="Rokhsar D.S."/>
        </authorList>
    </citation>
    <scope>NUCLEOTIDE SEQUENCE [LARGE SCALE GENOMIC DNA]</scope>
</reference>
<sequence length="677" mass="75255">LIVKIYFKIKEHMVEIRIEICGLSGSYKIGDVNGVGRQFDGIGGLSGGGATSRLLMNYADPYRSHVLDFLFKPNFGASLHILKVEIGGDGQSTEGTEASHMRNANDENYTRGYEWWLMKEAKSRNPNIKLVGLPWAFPGWIGQGTVWPYKNREVTAQYITKWVLGAKSEHNLTIDYVGIWNERPFDVEYIKTLRRTLNSAGLSHVQIIADDGSVLSAISNDIMHDQELAEAVAVIGTHYPGTVSSKTTKSTGKPIWASEDYSTFNDVIGAGCWARILNQNLVNGNMTATIAWNLITSYYNDLPYKRCSLMTANQPWSGNYVLDDPLWVTSHTTQFAQPGWKYLQTVGHLSGGGSYVALTDQKGNLTIIIETMSHDQSICIRPPLPAYTVEDQNATFVLEGSFKGKVTKMQMWFTQLGQAGNRDVFLNKGSVAVDKTGQVSIHLPIDSVITLSTITTAMKGSYPTPPAPAEFPLPYSDSFDKTLGFSEPFNFADQAGSYETFHNNTSDDGHEWTFRQVVEERPVTWCSDPNQTITVIGNYKWSHITVEVSIKSESTYGAFVAMRVDKGGCDAREARGVYFWLMKNGSIMLTSDLTAKTMLKQCYFYWECFVADYSELGWNKVKLTIDSSNKIHAYLNGKLALEHTITKDSNIPDNGFVALGTSDYGTAQFDDFSVTSA</sequence>
<keyword evidence="4" id="KW-0732">Signal</keyword>
<dbReference type="Pfam" id="PF02057">
    <property type="entry name" value="Glyco_hydro_59"/>
    <property type="match status" value="1"/>
</dbReference>
<dbReference type="PANTHER" id="PTHR15172">
    <property type="entry name" value="GALACTOCEREBROSIDASE"/>
    <property type="match status" value="1"/>
</dbReference>
<keyword evidence="5" id="KW-0378">Hydrolase</keyword>
<evidence type="ECO:0000256" key="11">
    <source>
        <dbReference type="ARBA" id="ARBA00023295"/>
    </source>
</evidence>
<dbReference type="Ensembl" id="ENSCINT00000019330.3">
    <property type="protein sequence ID" value="ENSCINP00000019330.3"/>
    <property type="gene ID" value="ENSCING00000009496.3"/>
</dbReference>
<proteinExistence type="inferred from homology"/>
<dbReference type="PANTHER" id="PTHR15172:SF1">
    <property type="entry name" value="GALACTOCEREBROSIDASE"/>
    <property type="match status" value="1"/>
</dbReference>
<dbReference type="InterPro" id="IPR013785">
    <property type="entry name" value="Aldolase_TIM"/>
</dbReference>
<protein>
    <recommendedName>
        <fullName evidence="3">Galactocerebrosidase</fullName>
        <ecNumber evidence="2">3.2.1.46</ecNumber>
    </recommendedName>
    <alternativeName>
        <fullName evidence="13">Galactosylceramidase</fullName>
    </alternativeName>
</protein>
<comment type="catalytic activity">
    <reaction evidence="14">
        <text>beta-D-galactosyl-(1&lt;-&gt;1)-sphing-4-enine + H2O = sphing-4-enine + D-galactose</text>
        <dbReference type="Rhea" id="RHEA:43908"/>
        <dbReference type="ChEBI" id="CHEBI:4139"/>
        <dbReference type="ChEBI" id="CHEBI:15377"/>
        <dbReference type="ChEBI" id="CHEBI:57756"/>
        <dbReference type="ChEBI" id="CHEBI:57934"/>
    </reaction>
    <physiologicalReaction direction="left-to-right" evidence="14">
        <dbReference type="Rhea" id="RHEA:43909"/>
    </physiologicalReaction>
</comment>
<dbReference type="PRINTS" id="PR00850">
    <property type="entry name" value="GLHYDRLASE59"/>
</dbReference>
<dbReference type="OMA" id="KYPKNGW"/>
<evidence type="ECO:0000256" key="10">
    <source>
        <dbReference type="ARBA" id="ARBA00023180"/>
    </source>
</evidence>
<keyword evidence="20" id="KW-1185">Reference proteome</keyword>
<keyword evidence="10" id="KW-0325">Glycoprotein</keyword>
<dbReference type="STRING" id="7719.ENSCINP00000019330"/>
<feature type="active site" description="Proton donor/acceptor" evidence="15">
    <location>
        <position position="182"/>
    </location>
</feature>
<dbReference type="HOGENOM" id="CLU_015456_2_0_1"/>
<dbReference type="GO" id="GO:0004336">
    <property type="term" value="F:galactosylceramidase activity"/>
    <property type="evidence" value="ECO:0000318"/>
    <property type="project" value="GO_Central"/>
</dbReference>
<dbReference type="GeneTree" id="ENSGT00390000003303"/>
<keyword evidence="9" id="KW-1015">Disulfide bond</keyword>
<dbReference type="InterPro" id="IPR049162">
    <property type="entry name" value="GH59_C"/>
</dbReference>
<organism evidence="19 20">
    <name type="scientific">Ciona intestinalis</name>
    <name type="common">Transparent sea squirt</name>
    <name type="synonym">Ascidia intestinalis</name>
    <dbReference type="NCBI Taxonomy" id="7719"/>
    <lineage>
        <taxon>Eukaryota</taxon>
        <taxon>Metazoa</taxon>
        <taxon>Chordata</taxon>
        <taxon>Tunicata</taxon>
        <taxon>Ascidiacea</taxon>
        <taxon>Phlebobranchia</taxon>
        <taxon>Cionidae</taxon>
        <taxon>Ciona</taxon>
    </lineage>
</organism>
<dbReference type="InterPro" id="IPR049161">
    <property type="entry name" value="GH59_cat"/>
</dbReference>
<dbReference type="Gene3D" id="3.20.20.70">
    <property type="entry name" value="Aldolase class I"/>
    <property type="match status" value="1"/>
</dbReference>
<feature type="active site" description="Nucleophile" evidence="15">
    <location>
        <position position="259"/>
    </location>
</feature>
<evidence type="ECO:0000256" key="14">
    <source>
        <dbReference type="ARBA" id="ARBA00048813"/>
    </source>
</evidence>
<evidence type="ECO:0000256" key="1">
    <source>
        <dbReference type="ARBA" id="ARBA00005637"/>
    </source>
</evidence>
<dbReference type="Pfam" id="PF17387">
    <property type="entry name" value="Glyco_hydro_59M"/>
    <property type="match status" value="1"/>
</dbReference>
<comment type="similarity">
    <text evidence="1">Belongs to the glycosyl hydrolase 59 family.</text>
</comment>
<keyword evidence="8" id="KW-0443">Lipid metabolism</keyword>
<dbReference type="Gene3D" id="3.20.20.80">
    <property type="entry name" value="Glycosidases"/>
    <property type="match status" value="1"/>
</dbReference>
<evidence type="ECO:0000259" key="17">
    <source>
        <dbReference type="Pfam" id="PF17387"/>
    </source>
</evidence>
<evidence type="ECO:0000256" key="13">
    <source>
        <dbReference type="ARBA" id="ARBA00033098"/>
    </source>
</evidence>
<dbReference type="InterPro" id="IPR013320">
    <property type="entry name" value="ConA-like_dom_sf"/>
</dbReference>
<dbReference type="InterPro" id="IPR035394">
    <property type="entry name" value="Glyco_hydro_59_dom"/>
</dbReference>
<evidence type="ECO:0000259" key="16">
    <source>
        <dbReference type="Pfam" id="PF02057"/>
    </source>
</evidence>
<feature type="domain" description="Glycosyl hydrolase family 59 C-terminal lectin" evidence="18">
    <location>
        <begin position="493"/>
        <end position="675"/>
    </location>
</feature>
<dbReference type="EC" id="3.2.1.46" evidence="2"/>
<name>F6Y921_CIOIN</name>
<dbReference type="GO" id="GO:0006683">
    <property type="term" value="P:galactosylceramide catabolic process"/>
    <property type="evidence" value="ECO:0000318"/>
    <property type="project" value="GO_Central"/>
</dbReference>
<dbReference type="InterPro" id="IPR001286">
    <property type="entry name" value="Glyco_hydro_59"/>
</dbReference>
<dbReference type="SUPFAM" id="SSF49899">
    <property type="entry name" value="Concanavalin A-like lectins/glucanases"/>
    <property type="match status" value="1"/>
</dbReference>
<evidence type="ECO:0000256" key="7">
    <source>
        <dbReference type="ARBA" id="ARBA00022963"/>
    </source>
</evidence>
<dbReference type="InterPro" id="IPR017853">
    <property type="entry name" value="GH"/>
</dbReference>
<evidence type="ECO:0000256" key="8">
    <source>
        <dbReference type="ARBA" id="ARBA00023098"/>
    </source>
</evidence>
<feature type="domain" description="Glycosyl hydrolase family 59 central" evidence="17">
    <location>
        <begin position="342"/>
        <end position="457"/>
    </location>
</feature>
<dbReference type="GO" id="GO:0005764">
    <property type="term" value="C:lysosome"/>
    <property type="evidence" value="ECO:0000318"/>
    <property type="project" value="GO_Central"/>
</dbReference>
<reference evidence="19" key="2">
    <citation type="journal article" date="2008" name="Genome Biol.">
        <title>Improved genome assembly and evidence-based global gene model set for the chordate Ciona intestinalis: new insight into intron and operon populations.</title>
        <authorList>
            <person name="Satou Y."/>
            <person name="Mineta K."/>
            <person name="Ogasawara M."/>
            <person name="Sasakura Y."/>
            <person name="Shoguchi E."/>
            <person name="Ueno K."/>
            <person name="Yamada L."/>
            <person name="Matsumoto J."/>
            <person name="Wasserscheid J."/>
            <person name="Dewar K."/>
            <person name="Wiley G.B."/>
            <person name="Macmil S.L."/>
            <person name="Roe B.A."/>
            <person name="Zeller R.W."/>
            <person name="Hastings K.E."/>
            <person name="Lemaire P."/>
            <person name="Lindquist E."/>
            <person name="Endo T."/>
            <person name="Hotta K."/>
            <person name="Inaba K."/>
        </authorList>
    </citation>
    <scope>NUCLEOTIDE SEQUENCE [LARGE SCALE GENOMIC DNA]</scope>
    <source>
        <strain evidence="19">wild type</strain>
    </source>
</reference>
<evidence type="ECO:0000256" key="4">
    <source>
        <dbReference type="ARBA" id="ARBA00022729"/>
    </source>
</evidence>
<evidence type="ECO:0000313" key="19">
    <source>
        <dbReference type="Ensembl" id="ENSCINP00000019330.3"/>
    </source>
</evidence>
<evidence type="ECO:0000256" key="2">
    <source>
        <dbReference type="ARBA" id="ARBA00012657"/>
    </source>
</evidence>
<comment type="catalytic activity">
    <reaction evidence="12">
        <text>a D-galactosylceramide + H2O = an N-acyl-sphingoid base + D-galactose</text>
        <dbReference type="Rhea" id="RHEA:43412"/>
        <dbReference type="ChEBI" id="CHEBI:4139"/>
        <dbReference type="ChEBI" id="CHEBI:15377"/>
        <dbReference type="ChEBI" id="CHEBI:36498"/>
        <dbReference type="ChEBI" id="CHEBI:83273"/>
    </reaction>
    <physiologicalReaction direction="left-to-right" evidence="12">
        <dbReference type="Rhea" id="RHEA:43413"/>
    </physiologicalReaction>
</comment>
<dbReference type="Proteomes" id="UP000008144">
    <property type="component" value="Chromosome 2"/>
</dbReference>
<keyword evidence="11" id="KW-0326">Glycosidase</keyword>
<feature type="domain" description="Glycosyl hydrolase family 59 catalytic" evidence="16">
    <location>
        <begin position="39"/>
        <end position="334"/>
    </location>
</feature>
<dbReference type="InParanoid" id="F6Y921"/>
<dbReference type="Gene3D" id="2.60.120.560">
    <property type="entry name" value="Exo-inulinase, domain 1"/>
    <property type="match status" value="1"/>
</dbReference>
<evidence type="ECO:0000256" key="3">
    <source>
        <dbReference type="ARBA" id="ARBA00019657"/>
    </source>
</evidence>
<keyword evidence="6" id="KW-0746">Sphingolipid metabolism</keyword>
<reference evidence="19" key="4">
    <citation type="submission" date="2025-09" db="UniProtKB">
        <authorList>
            <consortium name="Ensembl"/>
        </authorList>
    </citation>
    <scope>IDENTIFICATION</scope>
</reference>
<evidence type="ECO:0000256" key="9">
    <source>
        <dbReference type="ARBA" id="ARBA00023157"/>
    </source>
</evidence>
<dbReference type="GO" id="GO:0016020">
    <property type="term" value="C:membrane"/>
    <property type="evidence" value="ECO:0007669"/>
    <property type="project" value="GOC"/>
</dbReference>
<dbReference type="EMBL" id="EAAA01001449">
    <property type="status" value="NOT_ANNOTATED_CDS"/>
    <property type="molecule type" value="Genomic_DNA"/>
</dbReference>
<reference evidence="19" key="3">
    <citation type="submission" date="2025-08" db="UniProtKB">
        <authorList>
            <consortium name="Ensembl"/>
        </authorList>
    </citation>
    <scope>IDENTIFICATION</scope>
</reference>
<dbReference type="FunFam" id="3.20.20.70:FF:000091">
    <property type="entry name" value="galactocerebrosidase precursor"/>
    <property type="match status" value="1"/>
</dbReference>
<dbReference type="FunFam" id="3.20.20.80:FF:000026">
    <property type="entry name" value="galactocerebrosidase precursor"/>
    <property type="match status" value="1"/>
</dbReference>
<evidence type="ECO:0000259" key="18">
    <source>
        <dbReference type="Pfam" id="PF21708"/>
    </source>
</evidence>
<evidence type="ECO:0000313" key="20">
    <source>
        <dbReference type="Proteomes" id="UP000008144"/>
    </source>
</evidence>
<dbReference type="SUPFAM" id="SSF51445">
    <property type="entry name" value="(Trans)glycosidases"/>
    <property type="match status" value="1"/>
</dbReference>
<keyword evidence="7" id="KW-0442">Lipid degradation</keyword>
<dbReference type="FunCoup" id="F6Y921">
    <property type="interactions" value="11"/>
</dbReference>